<sequence>MQCAGMGMPVVTAIAVFAISLQYAASISLDEGPQRQIAANVGDTVVFTCDLRDVGARRVHWYRKETRRYLSINRVIYRRLPNELEARLSILGDPGREQFNLRIQDLKQSDSGTYICQYAFPERSAVSAGSSTLTVYIPPDPGSPECRVDSTRTAGAHQVGDWVTLRCNSTGNPPPLVTYHRGDSTEVLVSSASPVAHQRQLVPQDNGVDFTCTMTSPVLSGPRTCSVRPLEIFPRVEVKPAQVTAEEGTGASLVCRGIGEPSIASYRWVIRDTVTKRELHRNRYELNQTQQSLEILSVRENITVTCFVTTPSALSGNATAVITVIPLDVLGFTTVGLNTASLAHEGQTTVASTNTSLTNAMVSSNFSVGVMNSRRPITAKPTGITLPSTSIIIAVSLAVLATIAVILCICCLRRRRQRHRKPLATSLRYDKVRRSSGGDIREDYFAVTSPAQIQPANNSAPCPLYAVPDKPRRGQPRDLEEDQFLSSSGIPLKAVSKKRRRNGIKNRPALKPPIENDTAQDSTIYIKPKKKSKRVKWNLDKNGYSVAELVDSGTEAEASLVYADLELDSSAGCSGSTVDSIQRSTVGTGDKTIYAQITNHRSVTLDFGNVL</sequence>
<dbReference type="AlphaFoldDB" id="A0A914BLH5"/>
<keyword evidence="3" id="KW-0732">Signal</keyword>
<keyword evidence="6" id="KW-1185">Reference proteome</keyword>
<dbReference type="Gene3D" id="2.60.40.10">
    <property type="entry name" value="Immunoglobulins"/>
    <property type="match status" value="3"/>
</dbReference>
<dbReference type="EnsemblMetazoa" id="XM_038220384.1">
    <property type="protein sequence ID" value="XP_038076312.1"/>
    <property type="gene ID" value="LOC119744453"/>
</dbReference>
<dbReference type="RefSeq" id="XP_038076312.1">
    <property type="nucleotide sequence ID" value="XM_038220384.1"/>
</dbReference>
<feature type="region of interest" description="Disordered" evidence="1">
    <location>
        <begin position="496"/>
        <end position="516"/>
    </location>
</feature>
<dbReference type="InterPro" id="IPR003598">
    <property type="entry name" value="Ig_sub2"/>
</dbReference>
<reference evidence="5" key="1">
    <citation type="submission" date="2022-11" db="UniProtKB">
        <authorList>
            <consortium name="EnsemblMetazoa"/>
        </authorList>
    </citation>
    <scope>IDENTIFICATION</scope>
</reference>
<feature type="chain" id="PRO_5038077385" description="Ig-like domain-containing protein" evidence="3">
    <location>
        <begin position="27"/>
        <end position="611"/>
    </location>
</feature>
<proteinExistence type="predicted"/>
<evidence type="ECO:0000256" key="2">
    <source>
        <dbReference type="SAM" id="Phobius"/>
    </source>
</evidence>
<dbReference type="Pfam" id="PF07686">
    <property type="entry name" value="V-set"/>
    <property type="match status" value="1"/>
</dbReference>
<feature type="domain" description="Ig-like" evidence="4">
    <location>
        <begin position="234"/>
        <end position="323"/>
    </location>
</feature>
<dbReference type="SMART" id="SM00409">
    <property type="entry name" value="IG"/>
    <property type="match status" value="2"/>
</dbReference>
<dbReference type="PANTHER" id="PTHR45889">
    <property type="entry name" value="IG-LIKE DOMAIN-CONTAINING PROTEIN"/>
    <property type="match status" value="1"/>
</dbReference>
<dbReference type="PROSITE" id="PS50835">
    <property type="entry name" value="IG_LIKE"/>
    <property type="match status" value="2"/>
</dbReference>
<evidence type="ECO:0000313" key="5">
    <source>
        <dbReference type="EnsemblMetazoa" id="XP_038076312.1"/>
    </source>
</evidence>
<feature type="signal peptide" evidence="3">
    <location>
        <begin position="1"/>
        <end position="26"/>
    </location>
</feature>
<dbReference type="InterPro" id="IPR013106">
    <property type="entry name" value="Ig_V-set"/>
</dbReference>
<evidence type="ECO:0000256" key="3">
    <source>
        <dbReference type="SAM" id="SignalP"/>
    </source>
</evidence>
<evidence type="ECO:0000256" key="1">
    <source>
        <dbReference type="SAM" id="MobiDB-lite"/>
    </source>
</evidence>
<dbReference type="GeneID" id="119744453"/>
<protein>
    <recommendedName>
        <fullName evidence="4">Ig-like domain-containing protein</fullName>
    </recommendedName>
</protein>
<accession>A0A914BLH5</accession>
<evidence type="ECO:0000259" key="4">
    <source>
        <dbReference type="PROSITE" id="PS50835"/>
    </source>
</evidence>
<evidence type="ECO:0000313" key="6">
    <source>
        <dbReference type="Proteomes" id="UP000887568"/>
    </source>
</evidence>
<keyword evidence="2" id="KW-1133">Transmembrane helix</keyword>
<dbReference type="InterPro" id="IPR007110">
    <property type="entry name" value="Ig-like_dom"/>
</dbReference>
<feature type="transmembrane region" description="Helical" evidence="2">
    <location>
        <begin position="391"/>
        <end position="412"/>
    </location>
</feature>
<keyword evidence="2" id="KW-0812">Transmembrane</keyword>
<name>A0A914BLH5_PATMI</name>
<keyword evidence="2" id="KW-0472">Membrane</keyword>
<dbReference type="SMART" id="SM00406">
    <property type="entry name" value="IGv"/>
    <property type="match status" value="1"/>
</dbReference>
<dbReference type="OrthoDB" id="10012075at2759"/>
<organism evidence="5 6">
    <name type="scientific">Patiria miniata</name>
    <name type="common">Bat star</name>
    <name type="synonym">Asterina miniata</name>
    <dbReference type="NCBI Taxonomy" id="46514"/>
    <lineage>
        <taxon>Eukaryota</taxon>
        <taxon>Metazoa</taxon>
        <taxon>Echinodermata</taxon>
        <taxon>Eleutherozoa</taxon>
        <taxon>Asterozoa</taxon>
        <taxon>Asteroidea</taxon>
        <taxon>Valvatacea</taxon>
        <taxon>Valvatida</taxon>
        <taxon>Asterinidae</taxon>
        <taxon>Patiria</taxon>
    </lineage>
</organism>
<dbReference type="SMART" id="SM00408">
    <property type="entry name" value="IGc2"/>
    <property type="match status" value="2"/>
</dbReference>
<dbReference type="InterPro" id="IPR036179">
    <property type="entry name" value="Ig-like_dom_sf"/>
</dbReference>
<dbReference type="SUPFAM" id="SSF48726">
    <property type="entry name" value="Immunoglobulin"/>
    <property type="match status" value="3"/>
</dbReference>
<dbReference type="InterPro" id="IPR003599">
    <property type="entry name" value="Ig_sub"/>
</dbReference>
<dbReference type="Proteomes" id="UP000887568">
    <property type="component" value="Unplaced"/>
</dbReference>
<dbReference type="InterPro" id="IPR013783">
    <property type="entry name" value="Ig-like_fold"/>
</dbReference>
<dbReference type="CDD" id="cd00096">
    <property type="entry name" value="Ig"/>
    <property type="match status" value="1"/>
</dbReference>
<dbReference type="PANTHER" id="PTHR45889:SF8">
    <property type="entry name" value="IG-LIKE DOMAIN-CONTAINING PROTEIN"/>
    <property type="match status" value="1"/>
</dbReference>
<dbReference type="OMA" id="DFTCTMT"/>
<feature type="domain" description="Ig-like" evidence="4">
    <location>
        <begin position="9"/>
        <end position="134"/>
    </location>
</feature>